<dbReference type="InterPro" id="IPR001647">
    <property type="entry name" value="HTH_TetR"/>
</dbReference>
<dbReference type="Pfam" id="PF00440">
    <property type="entry name" value="TetR_N"/>
    <property type="match status" value="1"/>
</dbReference>
<dbReference type="PANTHER" id="PTHR30055">
    <property type="entry name" value="HTH-TYPE TRANSCRIPTIONAL REGULATOR RUTR"/>
    <property type="match status" value="1"/>
</dbReference>
<dbReference type="SUPFAM" id="SSF48498">
    <property type="entry name" value="Tetracyclin repressor-like, C-terminal domain"/>
    <property type="match status" value="1"/>
</dbReference>
<dbReference type="Gene3D" id="1.10.357.10">
    <property type="entry name" value="Tetracycline Repressor, domain 2"/>
    <property type="match status" value="1"/>
</dbReference>
<evidence type="ECO:0000259" key="5">
    <source>
        <dbReference type="PROSITE" id="PS50977"/>
    </source>
</evidence>
<dbReference type="InterPro" id="IPR050109">
    <property type="entry name" value="HTH-type_TetR-like_transc_reg"/>
</dbReference>
<evidence type="ECO:0000256" key="3">
    <source>
        <dbReference type="ARBA" id="ARBA00023163"/>
    </source>
</evidence>
<dbReference type="GO" id="GO:0000976">
    <property type="term" value="F:transcription cis-regulatory region binding"/>
    <property type="evidence" value="ECO:0007669"/>
    <property type="project" value="TreeGrafter"/>
</dbReference>
<protein>
    <submittedName>
        <fullName evidence="6">TetR/AcrR family transcriptional regulator</fullName>
    </submittedName>
</protein>
<evidence type="ECO:0000256" key="1">
    <source>
        <dbReference type="ARBA" id="ARBA00023015"/>
    </source>
</evidence>
<gene>
    <name evidence="6" type="ORF">C7I84_19845</name>
</gene>
<evidence type="ECO:0000256" key="2">
    <source>
        <dbReference type="ARBA" id="ARBA00023125"/>
    </source>
</evidence>
<comment type="caution">
    <text evidence="6">The sequence shown here is derived from an EMBL/GenBank/DDBJ whole genome shotgun (WGS) entry which is preliminary data.</text>
</comment>
<proteinExistence type="predicted"/>
<organism evidence="6 7">
    <name type="scientific">Kumtagia ephedrae</name>
    <dbReference type="NCBI Taxonomy" id="2116701"/>
    <lineage>
        <taxon>Bacteria</taxon>
        <taxon>Pseudomonadati</taxon>
        <taxon>Pseudomonadota</taxon>
        <taxon>Alphaproteobacteria</taxon>
        <taxon>Hyphomicrobiales</taxon>
        <taxon>Phyllobacteriaceae</taxon>
        <taxon>Kumtagia</taxon>
    </lineage>
</organism>
<dbReference type="InterPro" id="IPR009057">
    <property type="entry name" value="Homeodomain-like_sf"/>
</dbReference>
<keyword evidence="7" id="KW-1185">Reference proteome</keyword>
<evidence type="ECO:0000256" key="4">
    <source>
        <dbReference type="PROSITE-ProRule" id="PRU00335"/>
    </source>
</evidence>
<dbReference type="GO" id="GO:0003700">
    <property type="term" value="F:DNA-binding transcription factor activity"/>
    <property type="evidence" value="ECO:0007669"/>
    <property type="project" value="TreeGrafter"/>
</dbReference>
<accession>A0A2P7S2Q9</accession>
<reference evidence="6 7" key="1">
    <citation type="submission" date="2018-03" db="EMBL/GenBank/DDBJ databases">
        <title>The draft genome of Mesorhizobium sp. 6GN-30.</title>
        <authorList>
            <person name="Liu L."/>
            <person name="Li L."/>
            <person name="Wang T."/>
            <person name="Zhang X."/>
            <person name="Liang L."/>
        </authorList>
    </citation>
    <scope>NUCLEOTIDE SEQUENCE [LARGE SCALE GENOMIC DNA]</scope>
    <source>
        <strain evidence="6 7">6GN30</strain>
    </source>
</reference>
<evidence type="ECO:0000313" key="6">
    <source>
        <dbReference type="EMBL" id="PSJ56758.1"/>
    </source>
</evidence>
<dbReference type="SUPFAM" id="SSF46689">
    <property type="entry name" value="Homeodomain-like"/>
    <property type="match status" value="1"/>
</dbReference>
<name>A0A2P7S2Q9_9HYPH</name>
<dbReference type="Proteomes" id="UP000241229">
    <property type="component" value="Unassembled WGS sequence"/>
</dbReference>
<keyword evidence="2 4" id="KW-0238">DNA-binding</keyword>
<dbReference type="InterPro" id="IPR025996">
    <property type="entry name" value="MT1864/Rv1816-like_C"/>
</dbReference>
<feature type="domain" description="HTH tetR-type" evidence="5">
    <location>
        <begin position="15"/>
        <end position="75"/>
    </location>
</feature>
<feature type="DNA-binding region" description="H-T-H motif" evidence="4">
    <location>
        <begin position="38"/>
        <end position="57"/>
    </location>
</feature>
<dbReference type="Pfam" id="PF13305">
    <property type="entry name" value="TetR_C_33"/>
    <property type="match status" value="1"/>
</dbReference>
<evidence type="ECO:0000313" key="7">
    <source>
        <dbReference type="Proteomes" id="UP000241229"/>
    </source>
</evidence>
<keyword evidence="1" id="KW-0805">Transcription regulation</keyword>
<sequence length="215" mass="23248">MKEEQLTGKTQQRRERLRQALIEAAERRIAQTGYRSLTARDMAAEAGCAVGAIYNIFADMDALAAAVNSRTAERLEAAVTGALAAEAGGDPKRQLVQLGRTYLAFVIDNPLLWSAIFELGARAGPDFAARREAENARLIGHVVRPLRLLLPAETEERLALVARALFAAVHGIVSLGQQRRFLGVPPSEVAAQITFIVEAFCDGVAAHRDIAPHKA</sequence>
<dbReference type="PANTHER" id="PTHR30055:SF234">
    <property type="entry name" value="HTH-TYPE TRANSCRIPTIONAL REGULATOR BETI"/>
    <property type="match status" value="1"/>
</dbReference>
<dbReference type="PROSITE" id="PS50977">
    <property type="entry name" value="HTH_TETR_2"/>
    <property type="match status" value="1"/>
</dbReference>
<dbReference type="EMBL" id="PXYK01000020">
    <property type="protein sequence ID" value="PSJ56758.1"/>
    <property type="molecule type" value="Genomic_DNA"/>
</dbReference>
<keyword evidence="3" id="KW-0804">Transcription</keyword>
<dbReference type="AlphaFoldDB" id="A0A2P7S2Q9"/>
<dbReference type="InterPro" id="IPR036271">
    <property type="entry name" value="Tet_transcr_reg_TetR-rel_C_sf"/>
</dbReference>